<name>A0A0L0VSK3_9BASI</name>
<feature type="signal peptide" evidence="3">
    <location>
        <begin position="1"/>
        <end position="19"/>
    </location>
</feature>
<keyword evidence="3" id="KW-0732">Signal</keyword>
<accession>A0A0L0VSK3</accession>
<organism evidence="4 5">
    <name type="scientific">Puccinia striiformis f. sp. tritici PST-78</name>
    <dbReference type="NCBI Taxonomy" id="1165861"/>
    <lineage>
        <taxon>Eukaryota</taxon>
        <taxon>Fungi</taxon>
        <taxon>Dikarya</taxon>
        <taxon>Basidiomycota</taxon>
        <taxon>Pucciniomycotina</taxon>
        <taxon>Pucciniomycetes</taxon>
        <taxon>Pucciniales</taxon>
        <taxon>Pucciniaceae</taxon>
        <taxon>Puccinia</taxon>
    </lineage>
</organism>
<keyword evidence="5" id="KW-1185">Reference proteome</keyword>
<evidence type="ECO:0000313" key="5">
    <source>
        <dbReference type="Proteomes" id="UP000054564"/>
    </source>
</evidence>
<dbReference type="OrthoDB" id="10551603at2759"/>
<feature type="region of interest" description="Disordered" evidence="1">
    <location>
        <begin position="81"/>
        <end position="106"/>
    </location>
</feature>
<protein>
    <submittedName>
        <fullName evidence="4">Uncharacterized protein</fullName>
    </submittedName>
</protein>
<sequence>MRTTLISFYALVLTRPVALLLISPRSNQRLEGLPDPSGDGMLDLNKPAIDEPSTPSLSSAESRIGLLGSRPALDLNLPCSDTGSVRTSSEEHIVTENHDQTGSHTRKRDYLAFEEDAGQRESLSKKGRTMIKHTDRYSSHDSASGMMDGAAPHPVDLSNNAQRYAENIRDIIIPGKFTDREQRLNGNLPEPFDVYDWDYVREAPYIDVGDGQGLRHAQALHTLLMSLDSLRFKPKHDLRFFIPENETPSFLRAYRSRKLQFPPGLTRGERRGALWKIAMSVSNHKIAVDQYSIFTQEILEPIRKRLESLDSNLKTVGIEPLLPHQIDLILGYVANVTKVTIFFVITYLSLFKKHPKDRLSTELVEEILMFLKKFWQDTKNAESKLRQENEWAIVNAIILRTEEIDRNPSSYKYWLSGNSCYNMAWHVAMYWRRENMEKFIGTEVKDQGYYESTIFDLINKIVIYANYQDSQSFLHFWGDKKRV</sequence>
<evidence type="ECO:0000256" key="1">
    <source>
        <dbReference type="SAM" id="MobiDB-lite"/>
    </source>
</evidence>
<reference evidence="5" key="1">
    <citation type="submission" date="2014-03" db="EMBL/GenBank/DDBJ databases">
        <title>The Genome Sequence of Puccinia striiformis f. sp. tritici PST-78.</title>
        <authorList>
            <consortium name="The Broad Institute Genome Sequencing Platform"/>
            <person name="Cuomo C."/>
            <person name="Hulbert S."/>
            <person name="Chen X."/>
            <person name="Walker B."/>
            <person name="Young S.K."/>
            <person name="Zeng Q."/>
            <person name="Gargeya S."/>
            <person name="Fitzgerald M."/>
            <person name="Haas B."/>
            <person name="Abouelleil A."/>
            <person name="Alvarado L."/>
            <person name="Arachchi H.M."/>
            <person name="Berlin A.M."/>
            <person name="Chapman S.B."/>
            <person name="Goldberg J."/>
            <person name="Griggs A."/>
            <person name="Gujja S."/>
            <person name="Hansen M."/>
            <person name="Howarth C."/>
            <person name="Imamovic A."/>
            <person name="Larimer J."/>
            <person name="McCowan C."/>
            <person name="Montmayeur A."/>
            <person name="Murphy C."/>
            <person name="Neiman D."/>
            <person name="Pearson M."/>
            <person name="Priest M."/>
            <person name="Roberts A."/>
            <person name="Saif S."/>
            <person name="Shea T."/>
            <person name="Sisk P."/>
            <person name="Sykes S."/>
            <person name="Wortman J."/>
            <person name="Nusbaum C."/>
            <person name="Birren B."/>
        </authorList>
    </citation>
    <scope>NUCLEOTIDE SEQUENCE [LARGE SCALE GENOMIC DNA]</scope>
    <source>
        <strain evidence="5">race PST-78</strain>
    </source>
</reference>
<keyword evidence="2" id="KW-0472">Membrane</keyword>
<dbReference type="Proteomes" id="UP000054564">
    <property type="component" value="Unassembled WGS sequence"/>
</dbReference>
<comment type="caution">
    <text evidence="4">The sequence shown here is derived from an EMBL/GenBank/DDBJ whole genome shotgun (WGS) entry which is preliminary data.</text>
</comment>
<feature type="transmembrane region" description="Helical" evidence="2">
    <location>
        <begin position="329"/>
        <end position="350"/>
    </location>
</feature>
<evidence type="ECO:0000256" key="3">
    <source>
        <dbReference type="SAM" id="SignalP"/>
    </source>
</evidence>
<feature type="chain" id="PRO_5005550421" evidence="3">
    <location>
        <begin position="20"/>
        <end position="483"/>
    </location>
</feature>
<keyword evidence="2" id="KW-0812">Transmembrane</keyword>
<proteinExistence type="predicted"/>
<dbReference type="EMBL" id="AJIL01000024">
    <property type="protein sequence ID" value="KNF02264.1"/>
    <property type="molecule type" value="Genomic_DNA"/>
</dbReference>
<keyword evidence="2" id="KW-1133">Transmembrane helix</keyword>
<dbReference type="AlphaFoldDB" id="A0A0L0VSK3"/>
<evidence type="ECO:0000256" key="2">
    <source>
        <dbReference type="SAM" id="Phobius"/>
    </source>
</evidence>
<feature type="compositionally biased region" description="Basic and acidic residues" evidence="1">
    <location>
        <begin position="88"/>
        <end position="101"/>
    </location>
</feature>
<evidence type="ECO:0000313" key="4">
    <source>
        <dbReference type="EMBL" id="KNF02264.1"/>
    </source>
</evidence>
<gene>
    <name evidence="4" type="ORF">PSTG_04473</name>
</gene>